<dbReference type="Ensembl" id="ENSOABT00000015933.2">
    <property type="protein sequence ID" value="ENSOABP00000015450.2"/>
    <property type="gene ID" value="ENSOABG00000007705.2"/>
</dbReference>
<dbReference type="KEGG" id="oau:116326741"/>
<evidence type="ECO:0000256" key="3">
    <source>
        <dbReference type="PROSITE-ProRule" id="PRU00446"/>
    </source>
</evidence>
<evidence type="ECO:0000259" key="5">
    <source>
        <dbReference type="PROSITE" id="PS51132"/>
    </source>
</evidence>
<feature type="region of interest" description="Disordered" evidence="4">
    <location>
        <begin position="596"/>
        <end position="619"/>
    </location>
</feature>
<evidence type="ECO:0000256" key="2">
    <source>
        <dbReference type="ARBA" id="ARBA00022525"/>
    </source>
</evidence>
<dbReference type="RefSeq" id="XP_031604004.1">
    <property type="nucleotide sequence ID" value="XM_031748144.2"/>
</dbReference>
<feature type="region of interest" description="Disordered" evidence="4">
    <location>
        <begin position="121"/>
        <end position="162"/>
    </location>
</feature>
<keyword evidence="7" id="KW-1185">Reference proteome</keyword>
<reference evidence="6" key="1">
    <citation type="submission" date="2025-08" db="UniProtKB">
        <authorList>
            <consortium name="Ensembl"/>
        </authorList>
    </citation>
    <scope>IDENTIFICATION</scope>
</reference>
<evidence type="ECO:0000256" key="4">
    <source>
        <dbReference type="SAM" id="MobiDB-lite"/>
    </source>
</evidence>
<evidence type="ECO:0000256" key="1">
    <source>
        <dbReference type="ARBA" id="ARBA00004613"/>
    </source>
</evidence>
<dbReference type="GO" id="GO:0005615">
    <property type="term" value="C:extracellular space"/>
    <property type="evidence" value="ECO:0007669"/>
    <property type="project" value="TreeGrafter"/>
</dbReference>
<dbReference type="InterPro" id="IPR003112">
    <property type="entry name" value="Olfac-like_dom"/>
</dbReference>
<dbReference type="GO" id="GO:0009986">
    <property type="term" value="C:cell surface"/>
    <property type="evidence" value="ECO:0007669"/>
    <property type="project" value="TreeGrafter"/>
</dbReference>
<organism evidence="6 7">
    <name type="scientific">Oreochromis aureus</name>
    <name type="common">Israeli tilapia</name>
    <name type="synonym">Chromis aureus</name>
    <dbReference type="NCBI Taxonomy" id="47969"/>
    <lineage>
        <taxon>Eukaryota</taxon>
        <taxon>Metazoa</taxon>
        <taxon>Chordata</taxon>
        <taxon>Craniata</taxon>
        <taxon>Vertebrata</taxon>
        <taxon>Euteleostomi</taxon>
        <taxon>Actinopterygii</taxon>
        <taxon>Neopterygii</taxon>
        <taxon>Teleostei</taxon>
        <taxon>Neoteleostei</taxon>
        <taxon>Acanthomorphata</taxon>
        <taxon>Ovalentaria</taxon>
        <taxon>Cichlomorphae</taxon>
        <taxon>Cichliformes</taxon>
        <taxon>Cichlidae</taxon>
        <taxon>African cichlids</taxon>
        <taxon>Pseudocrenilabrinae</taxon>
        <taxon>Oreochromini</taxon>
        <taxon>Oreochromis</taxon>
    </lineage>
</organism>
<dbReference type="PANTHER" id="PTHR23192:SF85">
    <property type="entry name" value="GLIOMEDIN"/>
    <property type="match status" value="1"/>
</dbReference>
<comment type="subcellular location">
    <subcellularLocation>
        <location evidence="1">Secreted</location>
    </subcellularLocation>
</comment>
<evidence type="ECO:0000313" key="7">
    <source>
        <dbReference type="Proteomes" id="UP000472276"/>
    </source>
</evidence>
<dbReference type="PROSITE" id="PS51132">
    <property type="entry name" value="OLF"/>
    <property type="match status" value="1"/>
</dbReference>
<feature type="region of interest" description="Disordered" evidence="4">
    <location>
        <begin position="483"/>
        <end position="532"/>
    </location>
</feature>
<feature type="region of interest" description="Disordered" evidence="4">
    <location>
        <begin position="381"/>
        <end position="401"/>
    </location>
</feature>
<reference evidence="6" key="2">
    <citation type="submission" date="2025-09" db="UniProtKB">
        <authorList>
            <consortium name="Ensembl"/>
        </authorList>
    </citation>
    <scope>IDENTIFICATION</scope>
</reference>
<keyword evidence="2" id="KW-0964">Secreted</keyword>
<name>A0A668SMI7_OREAU</name>
<dbReference type="Pfam" id="PF02191">
    <property type="entry name" value="OLF"/>
    <property type="match status" value="1"/>
</dbReference>
<dbReference type="Pfam" id="PF01391">
    <property type="entry name" value="Collagen"/>
    <property type="match status" value="1"/>
</dbReference>
<feature type="compositionally biased region" description="Polar residues" evidence="4">
    <location>
        <begin position="662"/>
        <end position="682"/>
    </location>
</feature>
<sequence length="944" mass="104255">MKEGSGVSPMWKVLLVGMCVLLLLSTAGLVFLLFRQKELADELFRLESQLQELTESCRLRAGILPIDPGEAREFRKLHRRRRNQEEDPTQSQDQKDMLMLMTYSMVPVKAFTDMCRSSKGICLTGPPGPPGEPGSPGPAGPPGPEGRRGRKGLPGPPGPPCSACCSTDVKNKITEGSIRQIHAWRESPTPRPADNTTNVLNVSGTNIKLDFGSFYPNHSQDAFNDTKKENVTEVPAGERSQSSAGLLSVALGNNSDSFRNVTVTTVESEWVSPHPDYQSDNVTEINPENVTEAPMNLLAVLPTPGEPHDARNALSEEPLDTYLKAESPTAHPAENFIDALNVSDSEKLDNKTESEHSPFYEDYSYSTAILTDPEVITKAAGKLTESPTDRPAANTRGDTKPFMHNFNDTNTENVTNGPVQLLPAPPDADINSDSSNGSKTFIKATLKTESPTVYPLQKTTTDALNVSESEKHLGMKVKTEPVTFDEDESQGTLNDTETKGPVMMSTESPTEHSAENSRGALNVSDSEKLSDATTELESLNLDQNDSQGSWNDTDTANVTEGPVRVLIAPHDPNIKSDTFNGRRTIIKTSTIAVTPTPHTAENTRDAFTVPGSKKDADKTVEPELKSADKDVAFNVAKRNATEAPVTRFRGSLSEELDKNRDTFNNSGNVNDKPMTTDSSNKLWSDNKISVTTGDKSTESECIIKSIKCSEKPTEMESTYGAWMSDASQLDEDRYWLADHFSGRHLQEYHNLSTLQNPKNTTDTKRFYQGCGHVVYKGSFYYHNGGKNRLIKFGLKKKITQILTMPDTRYHNLNYLFRNSKTYFKFAVDESGLWVIFASNADDSTLVAKLNDDTFSIESVINTNYPTAKAGNAFIVCGVLYFTDDKDRRVTYAYDLKKESPVDAGFDIRSGNGILAMLSYYPNKKLLYVWDNKSVNTCRVKFKKT</sequence>
<evidence type="ECO:0000313" key="6">
    <source>
        <dbReference type="Ensembl" id="ENSOABP00000015450.2"/>
    </source>
</evidence>
<dbReference type="InterPro" id="IPR050605">
    <property type="entry name" value="Olfactomedin-like_domain"/>
</dbReference>
<dbReference type="PANTHER" id="PTHR23192">
    <property type="entry name" value="OLFACTOMEDIN-RELATED"/>
    <property type="match status" value="1"/>
</dbReference>
<dbReference type="SMART" id="SM00284">
    <property type="entry name" value="OLF"/>
    <property type="match status" value="1"/>
</dbReference>
<dbReference type="InterPro" id="IPR008160">
    <property type="entry name" value="Collagen"/>
</dbReference>
<dbReference type="AlphaFoldDB" id="A0A668SMI7"/>
<feature type="compositionally biased region" description="Pro residues" evidence="4">
    <location>
        <begin position="126"/>
        <end position="144"/>
    </location>
</feature>
<gene>
    <name evidence="6" type="primary">LOC116326741</name>
</gene>
<accession>A0A668SMI7</accession>
<dbReference type="GeneID" id="116326741"/>
<protein>
    <recommendedName>
        <fullName evidence="5">Olfactomedin-like domain-containing protein</fullName>
    </recommendedName>
</protein>
<comment type="caution">
    <text evidence="3">Lacks conserved residue(s) required for the propagation of feature annotation.</text>
</comment>
<feature type="domain" description="Olfactomedin-like" evidence="5">
    <location>
        <begin position="700"/>
        <end position="943"/>
    </location>
</feature>
<dbReference type="Proteomes" id="UP000472276">
    <property type="component" value="Unassembled WGS sequence"/>
</dbReference>
<dbReference type="GO" id="GO:0007165">
    <property type="term" value="P:signal transduction"/>
    <property type="evidence" value="ECO:0007669"/>
    <property type="project" value="TreeGrafter"/>
</dbReference>
<proteinExistence type="predicted"/>
<feature type="region of interest" description="Disordered" evidence="4">
    <location>
        <begin position="658"/>
        <end position="682"/>
    </location>
</feature>